<dbReference type="Pfam" id="PF07883">
    <property type="entry name" value="Cupin_2"/>
    <property type="match status" value="1"/>
</dbReference>
<feature type="region of interest" description="Disordered" evidence="1">
    <location>
        <begin position="111"/>
        <end position="150"/>
    </location>
</feature>
<gene>
    <name evidence="4" type="ORF">LSP00402_LOCUS3344</name>
</gene>
<dbReference type="Gene3D" id="2.60.120.10">
    <property type="entry name" value="Jelly Rolls"/>
    <property type="match status" value="1"/>
</dbReference>
<feature type="domain" description="Cupin type-2" evidence="3">
    <location>
        <begin position="192"/>
        <end position="246"/>
    </location>
</feature>
<proteinExistence type="predicted"/>
<name>A0A7S2THU0_9EUKA</name>
<dbReference type="InterPro" id="IPR011051">
    <property type="entry name" value="RmlC_Cupin_sf"/>
</dbReference>
<feature type="chain" id="PRO_5031461234" description="Cupin type-2 domain-containing protein" evidence="2">
    <location>
        <begin position="20"/>
        <end position="278"/>
    </location>
</feature>
<dbReference type="SUPFAM" id="SSF51182">
    <property type="entry name" value="RmlC-like cupins"/>
    <property type="match status" value="1"/>
</dbReference>
<feature type="compositionally biased region" description="Polar residues" evidence="1">
    <location>
        <begin position="124"/>
        <end position="133"/>
    </location>
</feature>
<feature type="signal peptide" evidence="2">
    <location>
        <begin position="1"/>
        <end position="19"/>
    </location>
</feature>
<protein>
    <recommendedName>
        <fullName evidence="3">Cupin type-2 domain-containing protein</fullName>
    </recommendedName>
</protein>
<dbReference type="InterPro" id="IPR013096">
    <property type="entry name" value="Cupin_2"/>
</dbReference>
<organism evidence="4">
    <name type="scientific">Lotharella oceanica</name>
    <dbReference type="NCBI Taxonomy" id="641309"/>
    <lineage>
        <taxon>Eukaryota</taxon>
        <taxon>Sar</taxon>
        <taxon>Rhizaria</taxon>
        <taxon>Cercozoa</taxon>
        <taxon>Chlorarachniophyceae</taxon>
        <taxon>Lotharella</taxon>
    </lineage>
</organism>
<reference evidence="4" key="1">
    <citation type="submission" date="2021-01" db="EMBL/GenBank/DDBJ databases">
        <authorList>
            <person name="Corre E."/>
            <person name="Pelletier E."/>
            <person name="Niang G."/>
            <person name="Scheremetjew M."/>
            <person name="Finn R."/>
            <person name="Kale V."/>
            <person name="Holt S."/>
            <person name="Cochrane G."/>
            <person name="Meng A."/>
            <person name="Brown T."/>
            <person name="Cohen L."/>
        </authorList>
    </citation>
    <scope>NUCLEOTIDE SEQUENCE</scope>
    <source>
        <strain evidence="4">CCMP622</strain>
    </source>
</reference>
<sequence length="278" mass="30921">MKTALAAVFLAIIRASCHPSQLPKANSRNPRPPADHSLRGSLEPRATWYQQLSRFLLHRSVIFDADGTSGPPRVAVHRHMLGGVTVLDLLEEKHGVELDALLDNTTHFFLENPGHHKPEKQKKQQSSNRQCCNTEEERRHCGDQLGDDGAQKSTLKAAEGETGQRRLSTHAAEAGIAWTTVSDRFEGVIGIAVVHPGYRAQVHSHAEPETYVLLEGVAHMRLGERTYTVQSPAIVYIPGDTPHAMTPHAVSVAVRLLYSFDQGPMERIRYQFHDHYLA</sequence>
<evidence type="ECO:0000313" key="4">
    <source>
        <dbReference type="EMBL" id="CAD9750697.1"/>
    </source>
</evidence>
<evidence type="ECO:0000256" key="1">
    <source>
        <dbReference type="SAM" id="MobiDB-lite"/>
    </source>
</evidence>
<feature type="region of interest" description="Disordered" evidence="1">
    <location>
        <begin position="21"/>
        <end position="42"/>
    </location>
</feature>
<evidence type="ECO:0000256" key="2">
    <source>
        <dbReference type="SAM" id="SignalP"/>
    </source>
</evidence>
<keyword evidence="2" id="KW-0732">Signal</keyword>
<dbReference type="EMBL" id="HBHP01005393">
    <property type="protein sequence ID" value="CAD9750697.1"/>
    <property type="molecule type" value="Transcribed_RNA"/>
</dbReference>
<dbReference type="InterPro" id="IPR014710">
    <property type="entry name" value="RmlC-like_jellyroll"/>
</dbReference>
<evidence type="ECO:0000259" key="3">
    <source>
        <dbReference type="Pfam" id="PF07883"/>
    </source>
</evidence>
<dbReference type="AlphaFoldDB" id="A0A7S2THU0"/>
<accession>A0A7S2THU0</accession>